<evidence type="ECO:0000256" key="9">
    <source>
        <dbReference type="ARBA" id="ARBA00023002"/>
    </source>
</evidence>
<organism evidence="15 16">
    <name type="scientific">Oceanobacillus kimchii</name>
    <dbReference type="NCBI Taxonomy" id="746691"/>
    <lineage>
        <taxon>Bacteria</taxon>
        <taxon>Bacillati</taxon>
        <taxon>Bacillota</taxon>
        <taxon>Bacilli</taxon>
        <taxon>Bacillales</taxon>
        <taxon>Bacillaceae</taxon>
        <taxon>Oceanobacillus</taxon>
    </lineage>
</organism>
<evidence type="ECO:0000256" key="6">
    <source>
        <dbReference type="ARBA" id="ARBA00022630"/>
    </source>
</evidence>
<evidence type="ECO:0000256" key="4">
    <source>
        <dbReference type="ARBA" id="ARBA00013076"/>
    </source>
</evidence>
<comment type="catalytic activity">
    <reaction evidence="14">
        <text>L-lysine + NADPH + O2 = N(6)-hydroxy-L-lysine + NADP(+) + H2O</text>
        <dbReference type="Rhea" id="RHEA:23228"/>
        <dbReference type="ChEBI" id="CHEBI:15377"/>
        <dbReference type="ChEBI" id="CHEBI:15379"/>
        <dbReference type="ChEBI" id="CHEBI:32551"/>
        <dbReference type="ChEBI" id="CHEBI:57783"/>
        <dbReference type="ChEBI" id="CHEBI:57820"/>
        <dbReference type="ChEBI" id="CHEBI:58349"/>
        <dbReference type="EC" id="1.14.13.59"/>
    </reaction>
</comment>
<comment type="cofactor">
    <cofactor evidence="1">
        <name>FAD</name>
        <dbReference type="ChEBI" id="CHEBI:57692"/>
    </cofactor>
</comment>
<keyword evidence="7" id="KW-0274">FAD</keyword>
<name>A0ABQ5TFB8_9BACI</name>
<dbReference type="Gene3D" id="3.50.50.60">
    <property type="entry name" value="FAD/NAD(P)-binding domain"/>
    <property type="match status" value="1"/>
</dbReference>
<keyword evidence="6" id="KW-0285">Flavoprotein</keyword>
<dbReference type="InterPro" id="IPR025700">
    <property type="entry name" value="Lys/Orn_oxygenase"/>
</dbReference>
<evidence type="ECO:0000256" key="2">
    <source>
        <dbReference type="ARBA" id="ARBA00004924"/>
    </source>
</evidence>
<gene>
    <name evidence="15" type="ORF">MACH08_04340</name>
</gene>
<evidence type="ECO:0000256" key="11">
    <source>
        <dbReference type="ARBA" id="ARBA00031158"/>
    </source>
</evidence>
<dbReference type="EC" id="1.14.13.59" evidence="4"/>
<keyword evidence="9" id="KW-0560">Oxidoreductase</keyword>
<evidence type="ECO:0000256" key="7">
    <source>
        <dbReference type="ARBA" id="ARBA00022827"/>
    </source>
</evidence>
<accession>A0ABQ5TFB8</accession>
<dbReference type="PANTHER" id="PTHR42802">
    <property type="entry name" value="MONOOXYGENASE"/>
    <property type="match status" value="1"/>
</dbReference>
<evidence type="ECO:0000256" key="13">
    <source>
        <dbReference type="ARBA" id="ARBA00032738"/>
    </source>
</evidence>
<dbReference type="PANTHER" id="PTHR42802:SF1">
    <property type="entry name" value="L-ORNITHINE N(5)-MONOOXYGENASE"/>
    <property type="match status" value="1"/>
</dbReference>
<evidence type="ECO:0000313" key="16">
    <source>
        <dbReference type="Proteomes" id="UP001275436"/>
    </source>
</evidence>
<protein>
    <recommendedName>
        <fullName evidence="5">L-lysine N6-monooxygenase MbtG</fullName>
        <ecNumber evidence="4">1.14.13.59</ecNumber>
    </recommendedName>
    <alternativeName>
        <fullName evidence="13">Lysine 6-N-hydroxylase</fullName>
    </alternativeName>
    <alternativeName>
        <fullName evidence="12">Lysine N6-hydroxylase</fullName>
    </alternativeName>
    <alternativeName>
        <fullName evidence="10">Lysine-N-oxygenase</fullName>
    </alternativeName>
    <alternativeName>
        <fullName evidence="11">Mycobactin synthase protein G</fullName>
    </alternativeName>
</protein>
<dbReference type="RefSeq" id="WP_215123600.1">
    <property type="nucleotide sequence ID" value="NZ_BSKO01000001.1"/>
</dbReference>
<dbReference type="SUPFAM" id="SSF51905">
    <property type="entry name" value="FAD/NAD(P)-binding domain"/>
    <property type="match status" value="2"/>
</dbReference>
<evidence type="ECO:0000256" key="3">
    <source>
        <dbReference type="ARBA" id="ARBA00007588"/>
    </source>
</evidence>
<evidence type="ECO:0000256" key="10">
    <source>
        <dbReference type="ARBA" id="ARBA00029939"/>
    </source>
</evidence>
<evidence type="ECO:0000256" key="1">
    <source>
        <dbReference type="ARBA" id="ARBA00001974"/>
    </source>
</evidence>
<keyword evidence="16" id="KW-1185">Reference proteome</keyword>
<evidence type="ECO:0000313" key="15">
    <source>
        <dbReference type="EMBL" id="GLO64650.1"/>
    </source>
</evidence>
<reference evidence="15 16" key="1">
    <citation type="submission" date="2023-02" db="EMBL/GenBank/DDBJ databases">
        <title>Oceanobacillus kimchii IFOP_LL358 isolated form Alexandrium catenella lab strain.</title>
        <authorList>
            <person name="Gajardo G."/>
            <person name="Ueki S."/>
            <person name="Maruyama F."/>
        </authorList>
    </citation>
    <scope>NUCLEOTIDE SEQUENCE [LARGE SCALE GENOMIC DNA]</scope>
    <source>
        <strain evidence="15 16">IFOP_LL358</strain>
    </source>
</reference>
<evidence type="ECO:0000256" key="14">
    <source>
        <dbReference type="ARBA" id="ARBA00048407"/>
    </source>
</evidence>
<evidence type="ECO:0000256" key="12">
    <source>
        <dbReference type="ARBA" id="ARBA00032493"/>
    </source>
</evidence>
<proteinExistence type="inferred from homology"/>
<dbReference type="InterPro" id="IPR036188">
    <property type="entry name" value="FAD/NAD-bd_sf"/>
</dbReference>
<comment type="similarity">
    <text evidence="3">Belongs to the lysine N(6)-hydroxylase/L-ornithine N(5)-oxygenase family.</text>
</comment>
<dbReference type="Pfam" id="PF13434">
    <property type="entry name" value="Lys_Orn_oxgnase"/>
    <property type="match status" value="1"/>
</dbReference>
<comment type="pathway">
    <text evidence="2">Siderophore biosynthesis.</text>
</comment>
<sequence length="434" mass="50312">MNKKIHDLIGIGVGPFNLSLAVLTEETAEVDAIFFEQEMKFNWHPGMLIEGMDMQTPFLADLVTFANPTSPHTFLNYLHVHNQLYQFYFFNRFTIPREQYNDYCQWVVSNLNHCYFGMRVVDVIDHQNENPSHFEVVVENLADQTIASYFSRHIVLGTGSIPNIPEPLQGFPDEDVTHTSRYLYLEDSLKKSNSITVVGSGQSASEVFYDLLKDQKKHGYELTWFTRSGGFFQKDETSLGKEVFSPEFIDYFHKLSFEGRQESLETLDSVRNGVDPTMLNKIYEILYNRSIHPANPSVTIQSSTAVQDIKKDTFRSTYLLTCEQWQKKEDFTYTSDKVILATGYKPNLPDWLERFSEQIIWEDKNLYKVTKDYRLTFKKERNNHIYTLTNLEHSHGSSATNLGLSVLRNQKIINSIAGKSIYPIPKQAVFQRFE</sequence>
<evidence type="ECO:0000256" key="5">
    <source>
        <dbReference type="ARBA" id="ARBA00016406"/>
    </source>
</evidence>
<dbReference type="Proteomes" id="UP001275436">
    <property type="component" value="Unassembled WGS sequence"/>
</dbReference>
<evidence type="ECO:0000256" key="8">
    <source>
        <dbReference type="ARBA" id="ARBA00022857"/>
    </source>
</evidence>
<keyword evidence="8" id="KW-0521">NADP</keyword>
<comment type="caution">
    <text evidence="15">The sequence shown here is derived from an EMBL/GenBank/DDBJ whole genome shotgun (WGS) entry which is preliminary data.</text>
</comment>
<dbReference type="EMBL" id="BSKO01000001">
    <property type="protein sequence ID" value="GLO64650.1"/>
    <property type="molecule type" value="Genomic_DNA"/>
</dbReference>